<name>A0A518C7Y6_9BACT</name>
<dbReference type="Gene3D" id="3.30.1400.10">
    <property type="entry name" value="ZipA, C-terminal FtsZ-binding domain"/>
    <property type="match status" value="1"/>
</dbReference>
<dbReference type="EMBL" id="CP036289">
    <property type="protein sequence ID" value="QDU75329.1"/>
    <property type="molecule type" value="Genomic_DNA"/>
</dbReference>
<keyword evidence="1 4" id="KW-0132">Cell division</keyword>
<gene>
    <name evidence="4" type="ORF">Pan97_23590</name>
</gene>
<accession>A0A518C7Y6</accession>
<keyword evidence="2" id="KW-0997">Cell inner membrane</keyword>
<dbReference type="KEGG" id="bvo:Pan97_23590"/>
<evidence type="ECO:0000256" key="2">
    <source>
        <dbReference type="RuleBase" id="RU003613"/>
    </source>
</evidence>
<keyword evidence="1" id="KW-0131">Cell cycle</keyword>
<dbReference type="SMART" id="SM00771">
    <property type="entry name" value="ZipA_C"/>
    <property type="match status" value="1"/>
</dbReference>
<dbReference type="AlphaFoldDB" id="A0A518C7Y6"/>
<proteinExistence type="inferred from homology"/>
<comment type="function">
    <text evidence="1">Essential cell division protein that stabilizes the FtsZ protofilaments by cross-linking them and that serves as a cytoplasmic membrane anchor for the Z ring. Also required for the recruitment to the septal ring of downstream cell division proteins.</text>
</comment>
<comment type="similarity">
    <text evidence="1">Belongs to the ZipA family.</text>
</comment>
<evidence type="ECO:0000313" key="4">
    <source>
        <dbReference type="EMBL" id="QDU75329.1"/>
    </source>
</evidence>
<dbReference type="GO" id="GO:0090529">
    <property type="term" value="P:cell septum assembly"/>
    <property type="evidence" value="ECO:0007669"/>
    <property type="project" value="InterPro"/>
</dbReference>
<dbReference type="Pfam" id="PF04354">
    <property type="entry name" value="ZipA_C"/>
    <property type="match status" value="1"/>
</dbReference>
<evidence type="ECO:0000256" key="1">
    <source>
        <dbReference type="RuleBase" id="RU003612"/>
    </source>
</evidence>
<evidence type="ECO:0000313" key="5">
    <source>
        <dbReference type="Proteomes" id="UP000318626"/>
    </source>
</evidence>
<dbReference type="InterPro" id="IPR036765">
    <property type="entry name" value="ZipA_FtsZ-bd_C_sf"/>
</dbReference>
<dbReference type="OrthoDB" id="264211at2"/>
<keyword evidence="2" id="KW-0812">Transmembrane</keyword>
<dbReference type="InterPro" id="IPR007449">
    <property type="entry name" value="ZipA_FtsZ-bd_C"/>
</dbReference>
<organism evidence="4 5">
    <name type="scientific">Bremerella volcania</name>
    <dbReference type="NCBI Taxonomy" id="2527984"/>
    <lineage>
        <taxon>Bacteria</taxon>
        <taxon>Pseudomonadati</taxon>
        <taxon>Planctomycetota</taxon>
        <taxon>Planctomycetia</taxon>
        <taxon>Pirellulales</taxon>
        <taxon>Pirellulaceae</taxon>
        <taxon>Bremerella</taxon>
    </lineage>
</organism>
<comment type="subcellular location">
    <subcellularLocation>
        <location evidence="2">Cell inner membrane</location>
        <topology evidence="2">Single-pass type I membrane protein</topology>
    </subcellularLocation>
</comment>
<protein>
    <recommendedName>
        <fullName evidence="1">Cell division protein ZipA</fullName>
    </recommendedName>
</protein>
<keyword evidence="5" id="KW-1185">Reference proteome</keyword>
<keyword evidence="2" id="KW-0472">Membrane</keyword>
<sequence>MIGYCMWMQNTITFTLFTLCLLAGCHHEEPSVSDQDPLDGLYLSTSSQSQARAEAVLPAQGSEDVSHLLGTITIPNATARDEERDNYLPEEATDWIVDVQFPEGNEFEVKRLAQLFDKSFREEHGGLTLYGKDAKTGFWTYLISADGPTSVTGLKISWDYYSAWNDDAEVATAQKYQARLQAIESVLQANSIKAVVQPNRTTEDAAARTLFLSNLPEQVDRTVVFAVVAPEGKPFEGRKIWDVMLCLGLTWGDMDCFHWINPTGIGDDYYFSVETSTPPGYFLPEEIAMGRVHTQDLVFLFSLPRTAAPSVVAARMRKAVEYVQSRLGGEIVYMIDDEQYEFDSAIQEIGGIEAELTEHGFPPGSDAALRFF</sequence>
<keyword evidence="2" id="KW-1003">Cell membrane</keyword>
<feature type="domain" description="ZipA C-terminal FtsZ-binding" evidence="3">
    <location>
        <begin position="219"/>
        <end position="356"/>
    </location>
</feature>
<dbReference type="GO" id="GO:0005886">
    <property type="term" value="C:plasma membrane"/>
    <property type="evidence" value="ECO:0007669"/>
    <property type="project" value="UniProtKB-SubCell"/>
</dbReference>
<evidence type="ECO:0000259" key="3">
    <source>
        <dbReference type="SMART" id="SM00771"/>
    </source>
</evidence>
<dbReference type="Proteomes" id="UP000318626">
    <property type="component" value="Chromosome"/>
</dbReference>
<dbReference type="SUPFAM" id="SSF64383">
    <property type="entry name" value="Cell-division protein ZipA, C-terminal domain"/>
    <property type="match status" value="1"/>
</dbReference>
<reference evidence="5" key="1">
    <citation type="submission" date="2019-02" db="EMBL/GenBank/DDBJ databases">
        <title>Deep-cultivation of Planctomycetes and their phenomic and genomic characterization uncovers novel biology.</title>
        <authorList>
            <person name="Wiegand S."/>
            <person name="Jogler M."/>
            <person name="Boedeker C."/>
            <person name="Pinto D."/>
            <person name="Vollmers J."/>
            <person name="Rivas-Marin E."/>
            <person name="Kohn T."/>
            <person name="Peeters S.H."/>
            <person name="Heuer A."/>
            <person name="Rast P."/>
            <person name="Oberbeckmann S."/>
            <person name="Bunk B."/>
            <person name="Jeske O."/>
            <person name="Meyerdierks A."/>
            <person name="Storesund J.E."/>
            <person name="Kallscheuer N."/>
            <person name="Luecker S."/>
            <person name="Lage O.M."/>
            <person name="Pohl T."/>
            <person name="Merkel B.J."/>
            <person name="Hornburger P."/>
            <person name="Mueller R.-W."/>
            <person name="Bruemmer F."/>
            <person name="Labrenz M."/>
            <person name="Spormann A.M."/>
            <person name="Op den Camp H."/>
            <person name="Overmann J."/>
            <person name="Amann R."/>
            <person name="Jetten M.S.M."/>
            <person name="Mascher T."/>
            <person name="Medema M.H."/>
            <person name="Devos D.P."/>
            <person name="Kaster A.-K."/>
            <person name="Ovreas L."/>
            <person name="Rohde M."/>
            <person name="Galperin M.Y."/>
            <person name="Jogler C."/>
        </authorList>
    </citation>
    <scope>NUCLEOTIDE SEQUENCE [LARGE SCALE GENOMIC DNA]</scope>
    <source>
        <strain evidence="5">Pan97</strain>
    </source>
</reference>